<dbReference type="OrthoDB" id="1424942at2"/>
<keyword evidence="2" id="KW-1185">Reference proteome</keyword>
<dbReference type="STRING" id="262004.SAMN04489796_103126"/>
<dbReference type="AlphaFoldDB" id="A0A1G8D529"/>
<protein>
    <submittedName>
        <fullName evidence="1">Uncharacterized protein</fullName>
    </submittedName>
</protein>
<proteinExistence type="predicted"/>
<accession>A0A1G8D529</accession>
<organism evidence="1 2">
    <name type="scientific">Winogradskyella thalassocola</name>
    <dbReference type="NCBI Taxonomy" id="262004"/>
    <lineage>
        <taxon>Bacteria</taxon>
        <taxon>Pseudomonadati</taxon>
        <taxon>Bacteroidota</taxon>
        <taxon>Flavobacteriia</taxon>
        <taxon>Flavobacteriales</taxon>
        <taxon>Flavobacteriaceae</taxon>
        <taxon>Winogradskyella</taxon>
    </lineage>
</organism>
<dbReference type="Proteomes" id="UP000199492">
    <property type="component" value="Unassembled WGS sequence"/>
</dbReference>
<dbReference type="EMBL" id="FNCZ01000003">
    <property type="protein sequence ID" value="SDH52908.1"/>
    <property type="molecule type" value="Genomic_DNA"/>
</dbReference>
<reference evidence="2" key="1">
    <citation type="submission" date="2016-10" db="EMBL/GenBank/DDBJ databases">
        <authorList>
            <person name="Varghese N."/>
            <person name="Submissions S."/>
        </authorList>
    </citation>
    <scope>NUCLEOTIDE SEQUENCE [LARGE SCALE GENOMIC DNA]</scope>
    <source>
        <strain evidence="2">DSM 15363</strain>
    </source>
</reference>
<dbReference type="RefSeq" id="WP_092467431.1">
    <property type="nucleotide sequence ID" value="NZ_FNCZ01000003.1"/>
</dbReference>
<name>A0A1G8D529_9FLAO</name>
<gene>
    <name evidence="1" type="ORF">SAMN04489796_103126</name>
</gene>
<evidence type="ECO:0000313" key="1">
    <source>
        <dbReference type="EMBL" id="SDH52908.1"/>
    </source>
</evidence>
<sequence>MKKIIGILILAVLLVSFTNQDLKGYITLFEDASSAKYYKYGDSHYFESFDNDKETIGDKEYYVRYRKYGWGTVDTTYYRKGSENYYHINKKTLEESIILPVNPKVGDQWLEHDKSWSYEVIADQQKFKTPAKKYKNCIKVRCTQLTNKDKRKNKEYLLYYSPIYGYVGNVDGKGKILSYLSDLKLNAKEGEVIGDFK</sequence>
<evidence type="ECO:0000313" key="2">
    <source>
        <dbReference type="Proteomes" id="UP000199492"/>
    </source>
</evidence>